<dbReference type="Gene3D" id="2.30.42.10">
    <property type="match status" value="1"/>
</dbReference>
<protein>
    <submittedName>
        <fullName evidence="1">Uncharacterized protein</fullName>
    </submittedName>
</protein>
<dbReference type="PATRIC" id="fig|1348774.3.peg.2416"/>
<proteinExistence type="predicted"/>
<dbReference type="AlphaFoldDB" id="A0A0G3XFW6"/>
<accession>A0A0G3XFW6</accession>
<dbReference type="EMBL" id="CP011770">
    <property type="protein sequence ID" value="AKM10440.1"/>
    <property type="molecule type" value="Genomic_DNA"/>
</dbReference>
<keyword evidence="2" id="KW-1185">Reference proteome</keyword>
<evidence type="ECO:0000313" key="1">
    <source>
        <dbReference type="EMBL" id="AKM10440.1"/>
    </source>
</evidence>
<dbReference type="RefSeq" id="WP_047821098.1">
    <property type="nucleotide sequence ID" value="NZ_JACIEL010000007.1"/>
</dbReference>
<dbReference type="SUPFAM" id="SSF50156">
    <property type="entry name" value="PDZ domain-like"/>
    <property type="match status" value="1"/>
</dbReference>
<gene>
    <name evidence="1" type="ORF">AB433_11475</name>
</gene>
<dbReference type="STRING" id="1348774.AB433_11475"/>
<sequence>MSRFEQSGKPTRSGALRLAGLVLLASTLLVGGYWLIDGLSSDGPAERDGFVLLPGGQGPAAPGTVRATDAAYTGRVTTGRDFAETLALAPASAGRMGRGYVITADSNAGMLAGHKMRVGDVILDMDGKPLDPARIAALGTELGQFDAVEVTFVRQGQMRHRLLTFD</sequence>
<dbReference type="InterPro" id="IPR036034">
    <property type="entry name" value="PDZ_sf"/>
</dbReference>
<evidence type="ECO:0000313" key="2">
    <source>
        <dbReference type="Proteomes" id="UP000035287"/>
    </source>
</evidence>
<dbReference type="KEGG" id="cna:AB433_11475"/>
<reference evidence="1 2" key="1">
    <citation type="submission" date="2015-06" db="EMBL/GenBank/DDBJ databases">
        <authorList>
            <person name="Zeng Y."/>
            <person name="Huang Y."/>
        </authorList>
    </citation>
    <scope>NUCLEOTIDE SEQUENCE [LARGE SCALE GENOMIC DNA]</scope>
    <source>
        <strain evidence="1 2">PQ-2</strain>
    </source>
</reference>
<dbReference type="Proteomes" id="UP000035287">
    <property type="component" value="Chromosome"/>
</dbReference>
<name>A0A0G3XFW6_9SPHN</name>
<organism evidence="1 2">
    <name type="scientific">Croceicoccus naphthovorans</name>
    <dbReference type="NCBI Taxonomy" id="1348774"/>
    <lineage>
        <taxon>Bacteria</taxon>
        <taxon>Pseudomonadati</taxon>
        <taxon>Pseudomonadota</taxon>
        <taxon>Alphaproteobacteria</taxon>
        <taxon>Sphingomonadales</taxon>
        <taxon>Erythrobacteraceae</taxon>
        <taxon>Croceicoccus</taxon>
    </lineage>
</organism>